<organism evidence="12 13">
    <name type="scientific">Jeongeupia chitinilytica</name>
    <dbReference type="NCBI Taxonomy" id="1041641"/>
    <lineage>
        <taxon>Bacteria</taxon>
        <taxon>Pseudomonadati</taxon>
        <taxon>Pseudomonadota</taxon>
        <taxon>Betaproteobacteria</taxon>
        <taxon>Neisseriales</taxon>
        <taxon>Chitinibacteraceae</taxon>
        <taxon>Jeongeupia</taxon>
    </lineage>
</organism>
<evidence type="ECO:0000256" key="6">
    <source>
        <dbReference type="ARBA" id="ARBA00022695"/>
    </source>
</evidence>
<dbReference type="PANTHER" id="PTHR34476:SF1">
    <property type="entry name" value="DNA-DIRECTED RNA POLYMERASE SUBUNIT OMEGA"/>
    <property type="match status" value="1"/>
</dbReference>
<sequence>MNMARVTVDDCLPNIDNRFDLTLAAAYRARQIANGSTPQVDNPGKDKPTVLALREVASGLVGRDILNRGRS</sequence>
<reference evidence="13" key="1">
    <citation type="journal article" date="2019" name="Int. J. Syst. Evol. Microbiol.">
        <title>The Global Catalogue of Microorganisms (GCM) 10K type strain sequencing project: providing services to taxonomists for standard genome sequencing and annotation.</title>
        <authorList>
            <consortium name="The Broad Institute Genomics Platform"/>
            <consortium name="The Broad Institute Genome Sequencing Center for Infectious Disease"/>
            <person name="Wu L."/>
            <person name="Ma J."/>
        </authorList>
    </citation>
    <scope>NUCLEOTIDE SEQUENCE [LARGE SCALE GENOMIC DNA]</scope>
    <source>
        <strain evidence="13">KCTC 23701</strain>
    </source>
</reference>
<dbReference type="GO" id="GO:0000428">
    <property type="term" value="C:DNA-directed RNA polymerase complex"/>
    <property type="evidence" value="ECO:0007669"/>
    <property type="project" value="UniProtKB-KW"/>
</dbReference>
<comment type="similarity">
    <text evidence="1 11">Belongs to the RNA polymerase subunit omega family.</text>
</comment>
<proteinExistence type="inferred from homology"/>
<comment type="function">
    <text evidence="11">Promotes RNA polymerase assembly. Latches the N- and C-terminal regions of the beta' subunit thereby facilitating its interaction with the beta and alpha subunits.</text>
</comment>
<comment type="subunit">
    <text evidence="11">The RNAP catalytic core consists of 2 alpha, 1 beta, 1 beta' and 1 omega subunit. When a sigma factor is associated with the core the holoenzyme is formed, which can initiate transcription.</text>
</comment>
<dbReference type="SUPFAM" id="SSF63562">
    <property type="entry name" value="RPB6/omega subunit-like"/>
    <property type="match status" value="1"/>
</dbReference>
<dbReference type="PANTHER" id="PTHR34476">
    <property type="entry name" value="DNA-DIRECTED RNA POLYMERASE SUBUNIT OMEGA"/>
    <property type="match status" value="1"/>
</dbReference>
<name>A0ABQ3H6I5_9NEIS</name>
<dbReference type="EC" id="2.7.7.6" evidence="2 11"/>
<dbReference type="SMART" id="SM01409">
    <property type="entry name" value="RNA_pol_Rpb6"/>
    <property type="match status" value="1"/>
</dbReference>
<dbReference type="InterPro" id="IPR003716">
    <property type="entry name" value="DNA-dir_RNA_pol_omega"/>
</dbReference>
<dbReference type="InterPro" id="IPR006110">
    <property type="entry name" value="Pol_omega/Rpo6/RPB6"/>
</dbReference>
<evidence type="ECO:0000256" key="11">
    <source>
        <dbReference type="HAMAP-Rule" id="MF_00366"/>
    </source>
</evidence>
<evidence type="ECO:0000256" key="8">
    <source>
        <dbReference type="ARBA" id="ARBA00029924"/>
    </source>
</evidence>
<accession>A0ABQ3H6I5</accession>
<dbReference type="EMBL" id="BMYO01000008">
    <property type="protein sequence ID" value="GHD67100.1"/>
    <property type="molecule type" value="Genomic_DNA"/>
</dbReference>
<evidence type="ECO:0000256" key="3">
    <source>
        <dbReference type="ARBA" id="ARBA00013725"/>
    </source>
</evidence>
<dbReference type="NCBIfam" id="TIGR00690">
    <property type="entry name" value="rpoZ"/>
    <property type="match status" value="1"/>
</dbReference>
<evidence type="ECO:0000256" key="9">
    <source>
        <dbReference type="ARBA" id="ARBA00030998"/>
    </source>
</evidence>
<dbReference type="Gene3D" id="3.90.940.10">
    <property type="match status" value="1"/>
</dbReference>
<evidence type="ECO:0000313" key="12">
    <source>
        <dbReference type="EMBL" id="GHD67100.1"/>
    </source>
</evidence>
<gene>
    <name evidence="11 12" type="primary">rpoZ</name>
    <name evidence="12" type="ORF">GCM10007350_30320</name>
</gene>
<keyword evidence="5 11" id="KW-0808">Transferase</keyword>
<keyword evidence="6 11" id="KW-0548">Nucleotidyltransferase</keyword>
<dbReference type="Pfam" id="PF01192">
    <property type="entry name" value="RNA_pol_Rpb6"/>
    <property type="match status" value="1"/>
</dbReference>
<keyword evidence="7 11" id="KW-0804">Transcription</keyword>
<evidence type="ECO:0000256" key="7">
    <source>
        <dbReference type="ARBA" id="ARBA00023163"/>
    </source>
</evidence>
<evidence type="ECO:0000256" key="4">
    <source>
        <dbReference type="ARBA" id="ARBA00022478"/>
    </source>
</evidence>
<evidence type="ECO:0000256" key="5">
    <source>
        <dbReference type="ARBA" id="ARBA00022679"/>
    </source>
</evidence>
<evidence type="ECO:0000256" key="10">
    <source>
        <dbReference type="ARBA" id="ARBA00048552"/>
    </source>
</evidence>
<evidence type="ECO:0000313" key="13">
    <source>
        <dbReference type="Proteomes" id="UP000604737"/>
    </source>
</evidence>
<evidence type="ECO:0000256" key="2">
    <source>
        <dbReference type="ARBA" id="ARBA00012418"/>
    </source>
</evidence>
<comment type="caution">
    <text evidence="12">The sequence shown here is derived from an EMBL/GenBank/DDBJ whole genome shotgun (WGS) entry which is preliminary data.</text>
</comment>
<dbReference type="Proteomes" id="UP000604737">
    <property type="component" value="Unassembled WGS sequence"/>
</dbReference>
<keyword evidence="4 11" id="KW-0240">DNA-directed RNA polymerase</keyword>
<dbReference type="HAMAP" id="MF_00366">
    <property type="entry name" value="RNApol_bact_RpoZ"/>
    <property type="match status" value="1"/>
</dbReference>
<comment type="catalytic activity">
    <reaction evidence="10 11">
        <text>RNA(n) + a ribonucleoside 5'-triphosphate = RNA(n+1) + diphosphate</text>
        <dbReference type="Rhea" id="RHEA:21248"/>
        <dbReference type="Rhea" id="RHEA-COMP:14527"/>
        <dbReference type="Rhea" id="RHEA-COMP:17342"/>
        <dbReference type="ChEBI" id="CHEBI:33019"/>
        <dbReference type="ChEBI" id="CHEBI:61557"/>
        <dbReference type="ChEBI" id="CHEBI:140395"/>
        <dbReference type="EC" id="2.7.7.6"/>
    </reaction>
</comment>
<dbReference type="InterPro" id="IPR036161">
    <property type="entry name" value="RPB6/omega-like_sf"/>
</dbReference>
<protein>
    <recommendedName>
        <fullName evidence="3 11">DNA-directed RNA polymerase subunit omega</fullName>
        <shortName evidence="11">RNAP omega subunit</shortName>
        <ecNumber evidence="2 11">2.7.7.6</ecNumber>
    </recommendedName>
    <alternativeName>
        <fullName evidence="9 11">RNA polymerase omega subunit</fullName>
    </alternativeName>
    <alternativeName>
        <fullName evidence="8 11">Transcriptase subunit omega</fullName>
    </alternativeName>
</protein>
<evidence type="ECO:0000256" key="1">
    <source>
        <dbReference type="ARBA" id="ARBA00006711"/>
    </source>
</evidence>
<keyword evidence="13" id="KW-1185">Reference proteome</keyword>